<organism evidence="1 2">
    <name type="scientific">Adiantum capillus-veneris</name>
    <name type="common">Maidenhair fern</name>
    <dbReference type="NCBI Taxonomy" id="13818"/>
    <lineage>
        <taxon>Eukaryota</taxon>
        <taxon>Viridiplantae</taxon>
        <taxon>Streptophyta</taxon>
        <taxon>Embryophyta</taxon>
        <taxon>Tracheophyta</taxon>
        <taxon>Polypodiopsida</taxon>
        <taxon>Polypodiidae</taxon>
        <taxon>Polypodiales</taxon>
        <taxon>Pteridineae</taxon>
        <taxon>Pteridaceae</taxon>
        <taxon>Vittarioideae</taxon>
        <taxon>Adiantum</taxon>
    </lineage>
</organism>
<name>A0A9D4UHU2_ADICA</name>
<dbReference type="Proteomes" id="UP000886520">
    <property type="component" value="Chromosome 16"/>
</dbReference>
<dbReference type="AlphaFoldDB" id="A0A9D4UHU2"/>
<reference evidence="1" key="1">
    <citation type="submission" date="2021-01" db="EMBL/GenBank/DDBJ databases">
        <title>Adiantum capillus-veneris genome.</title>
        <authorList>
            <person name="Fang Y."/>
            <person name="Liao Q."/>
        </authorList>
    </citation>
    <scope>NUCLEOTIDE SEQUENCE</scope>
    <source>
        <strain evidence="1">H3</strain>
        <tissue evidence="1">Leaf</tissue>
    </source>
</reference>
<accession>A0A9D4UHU2</accession>
<sequence>MADDGEEGEILIALSRELRRQQHRIRKCRPLQRDPNKLGHAGFDEGLRAPSSAKPLCTRRGCFGLPA</sequence>
<evidence type="ECO:0000313" key="2">
    <source>
        <dbReference type="Proteomes" id="UP000886520"/>
    </source>
</evidence>
<dbReference type="EMBL" id="JABFUD020000016">
    <property type="protein sequence ID" value="KAI5067952.1"/>
    <property type="molecule type" value="Genomic_DNA"/>
</dbReference>
<protein>
    <submittedName>
        <fullName evidence="1">Uncharacterized protein</fullName>
    </submittedName>
</protein>
<gene>
    <name evidence="1" type="ORF">GOP47_0016297</name>
</gene>
<proteinExistence type="predicted"/>
<evidence type="ECO:0000313" key="1">
    <source>
        <dbReference type="EMBL" id="KAI5067952.1"/>
    </source>
</evidence>
<keyword evidence="2" id="KW-1185">Reference proteome</keyword>
<comment type="caution">
    <text evidence="1">The sequence shown here is derived from an EMBL/GenBank/DDBJ whole genome shotgun (WGS) entry which is preliminary data.</text>
</comment>